<dbReference type="GO" id="GO:0005524">
    <property type="term" value="F:ATP binding"/>
    <property type="evidence" value="ECO:0007669"/>
    <property type="project" value="UniProtKB-KW"/>
</dbReference>
<dbReference type="InterPro" id="IPR038718">
    <property type="entry name" value="SNF2-like_sf"/>
</dbReference>
<dbReference type="InterPro" id="IPR017907">
    <property type="entry name" value="Znf_RING_CS"/>
</dbReference>
<dbReference type="Gene3D" id="3.30.40.10">
    <property type="entry name" value="Zinc/RING finger domain, C3HC4 (zinc finger)"/>
    <property type="match status" value="1"/>
</dbReference>
<dbReference type="PROSITE" id="PS51192">
    <property type="entry name" value="HELICASE_ATP_BIND_1"/>
    <property type="match status" value="1"/>
</dbReference>
<evidence type="ECO:0000256" key="8">
    <source>
        <dbReference type="PROSITE-ProRule" id="PRU00175"/>
    </source>
</evidence>
<evidence type="ECO:0008006" key="15">
    <source>
        <dbReference type="Google" id="ProtNLM"/>
    </source>
</evidence>
<dbReference type="PROSITE" id="PS51194">
    <property type="entry name" value="HELICASE_CTER"/>
    <property type="match status" value="1"/>
</dbReference>
<dbReference type="PROSITE" id="PS00518">
    <property type="entry name" value="ZF_RING_1"/>
    <property type="match status" value="1"/>
</dbReference>
<dbReference type="Pfam" id="PF00176">
    <property type="entry name" value="SNF2-rel_dom"/>
    <property type="match status" value="1"/>
</dbReference>
<evidence type="ECO:0000256" key="3">
    <source>
        <dbReference type="ARBA" id="ARBA00022771"/>
    </source>
</evidence>
<keyword evidence="4" id="KW-0378">Hydrolase</keyword>
<reference evidence="13 14" key="1">
    <citation type="submission" date="2024-10" db="EMBL/GenBank/DDBJ databases">
        <title>Updated reference genomes for cyclostephanoid diatoms.</title>
        <authorList>
            <person name="Roberts W.R."/>
            <person name="Alverson A.J."/>
        </authorList>
    </citation>
    <scope>NUCLEOTIDE SEQUENCE [LARGE SCALE GENOMIC DNA]</scope>
    <source>
        <strain evidence="13 14">AJA232-27</strain>
    </source>
</reference>
<dbReference type="Pfam" id="PF00271">
    <property type="entry name" value="Helicase_C"/>
    <property type="match status" value="1"/>
</dbReference>
<dbReference type="EMBL" id="JALLBG020000288">
    <property type="protein sequence ID" value="KAL3756862.1"/>
    <property type="molecule type" value="Genomic_DNA"/>
</dbReference>
<keyword evidence="14" id="KW-1185">Reference proteome</keyword>
<proteinExistence type="predicted"/>
<accession>A0ABD3M3W5</accession>
<dbReference type="GO" id="GO:0008270">
    <property type="term" value="F:zinc ion binding"/>
    <property type="evidence" value="ECO:0007669"/>
    <property type="project" value="UniProtKB-KW"/>
</dbReference>
<gene>
    <name evidence="13" type="ORF">ACHAWU_005124</name>
</gene>
<feature type="domain" description="Helicase C-terminal" evidence="12">
    <location>
        <begin position="743"/>
        <end position="893"/>
    </location>
</feature>
<protein>
    <recommendedName>
        <fullName evidence="15">DNA repair protein RAD5</fullName>
    </recommendedName>
</protein>
<dbReference type="SMART" id="SM00490">
    <property type="entry name" value="HELICc"/>
    <property type="match status" value="1"/>
</dbReference>
<sequence>MSQMSPTGQTQQWEFDPAIPTFMCRREGVFIKGEMGQIDHDDDVDEELNLLLAEQLTPSVLTLAKGNDTLERVWDGDEDAVASCTCGPVVVRDETVASSLEYDGSETNAENPNSRKRGKYIQHPLWQQRYLVAANDFNSVFAFYVNELMGIASARPPKPPKQCCGGILADAMGLGKTVMLLALILKTKEQEEVEEVGAVSQENQNIYTNPSQTKRVSNRKMVASNGKSESVYRNDQCDDDDGESWSGERDSTMAKGRPSLKVEKSNGTTLVIAPLSLISQWEEELSTKTDLSHILYYDLNTKRIDGYDFASVDVVITTYGTVQSLFESFSRSGSVDSKHRHSMFNFGWKRIILDEAHVIKNPATLISKACCTLQSETRWCVTGTPIQNSLQDIYGLLKFLRHEPWCGAAFWRNAITDPVAVCNGNSSDEINANDDTKDFSSIAAFGRVRRLLAPILLRRIKSTLTADGTPIITLPPIDYSVVHVTLSTPEREFYNALLERSQSIFEGFLSAGTASKSWLAIFSLLQRLRQACDHVSLTVSKNTSEVARSKNSTDFAQIDTTSAVDNDFLSGLLMKFNKTSNGVVASANGESTFAKQVAETLSKCVRSSDEFLKSECPICLDEPRVEDAVYTPCAHMFCRDCLLSVFREQMIRAKKTNVPNAPAACGAGGGNCPVCHSFVNQSFLVQILRSENGEAVSKFLDPLSESEKENSPNAATETKPRVSSARVTLESAINGAGSSKLYSILSELEKVRNDGKVLIFSQYLGFLDIIGTALHKLGIECFRIDGCMSLKERVSAMGRFNKSRSGSVFLISMKAGGVGLNLVAASTVFIVDPWWNQALEDQCINRIHRIGQRAKIVRVRKFVVTDSVEEKIVNLQGKKKGMANVILSEVDDGYRLDGAAKPSLEDFKLLLGRY</sequence>
<dbReference type="Pfam" id="PF13445">
    <property type="entry name" value="zf-RING_UBOX"/>
    <property type="match status" value="1"/>
</dbReference>
<dbReference type="InterPro" id="IPR027417">
    <property type="entry name" value="P-loop_NTPase"/>
</dbReference>
<evidence type="ECO:0000259" key="11">
    <source>
        <dbReference type="PROSITE" id="PS51192"/>
    </source>
</evidence>
<dbReference type="PANTHER" id="PTHR45626:SF22">
    <property type="entry name" value="DNA REPAIR PROTEIN RAD5"/>
    <property type="match status" value="1"/>
</dbReference>
<dbReference type="SUPFAM" id="SSF52540">
    <property type="entry name" value="P-loop containing nucleoside triphosphate hydrolases"/>
    <property type="match status" value="2"/>
</dbReference>
<feature type="domain" description="RING-type" evidence="10">
    <location>
        <begin position="616"/>
        <end position="676"/>
    </location>
</feature>
<dbReference type="SMART" id="SM00184">
    <property type="entry name" value="RING"/>
    <property type="match status" value="1"/>
</dbReference>
<keyword evidence="5" id="KW-0347">Helicase</keyword>
<dbReference type="PROSITE" id="PS50089">
    <property type="entry name" value="ZF_RING_2"/>
    <property type="match status" value="1"/>
</dbReference>
<comment type="caution">
    <text evidence="13">The sequence shown here is derived from an EMBL/GenBank/DDBJ whole genome shotgun (WGS) entry which is preliminary data.</text>
</comment>
<dbReference type="InterPro" id="IPR000330">
    <property type="entry name" value="SNF2_N"/>
</dbReference>
<dbReference type="Gene3D" id="3.40.50.10810">
    <property type="entry name" value="Tandem AAA-ATPase domain"/>
    <property type="match status" value="2"/>
</dbReference>
<evidence type="ECO:0000313" key="13">
    <source>
        <dbReference type="EMBL" id="KAL3756862.1"/>
    </source>
</evidence>
<keyword evidence="3 8" id="KW-0863">Zinc-finger</keyword>
<dbReference type="Proteomes" id="UP001530293">
    <property type="component" value="Unassembled WGS sequence"/>
</dbReference>
<evidence type="ECO:0000259" key="10">
    <source>
        <dbReference type="PROSITE" id="PS50089"/>
    </source>
</evidence>
<feature type="region of interest" description="Disordered" evidence="9">
    <location>
        <begin position="204"/>
        <end position="258"/>
    </location>
</feature>
<evidence type="ECO:0000256" key="4">
    <source>
        <dbReference type="ARBA" id="ARBA00022801"/>
    </source>
</evidence>
<dbReference type="InterPro" id="IPR001650">
    <property type="entry name" value="Helicase_C-like"/>
</dbReference>
<keyword evidence="7" id="KW-0067">ATP-binding</keyword>
<dbReference type="GO" id="GO:0016787">
    <property type="term" value="F:hydrolase activity"/>
    <property type="evidence" value="ECO:0007669"/>
    <property type="project" value="UniProtKB-KW"/>
</dbReference>
<dbReference type="InterPro" id="IPR049730">
    <property type="entry name" value="SNF2/RAD54-like_C"/>
</dbReference>
<feature type="domain" description="Helicase ATP-binding" evidence="11">
    <location>
        <begin position="157"/>
        <end position="403"/>
    </location>
</feature>
<dbReference type="SMART" id="SM00487">
    <property type="entry name" value="DEXDc"/>
    <property type="match status" value="1"/>
</dbReference>
<dbReference type="InterPro" id="IPR014001">
    <property type="entry name" value="Helicase_ATP-bd"/>
</dbReference>
<dbReference type="InterPro" id="IPR027370">
    <property type="entry name" value="Znf-RING_euk"/>
</dbReference>
<dbReference type="AlphaFoldDB" id="A0ABD3M3W5"/>
<keyword evidence="1" id="KW-0479">Metal-binding</keyword>
<dbReference type="InterPro" id="IPR001841">
    <property type="entry name" value="Znf_RING"/>
</dbReference>
<evidence type="ECO:0000256" key="5">
    <source>
        <dbReference type="ARBA" id="ARBA00022806"/>
    </source>
</evidence>
<evidence type="ECO:0000313" key="14">
    <source>
        <dbReference type="Proteomes" id="UP001530293"/>
    </source>
</evidence>
<keyword evidence="2" id="KW-0547">Nucleotide-binding</keyword>
<evidence type="ECO:0000256" key="9">
    <source>
        <dbReference type="SAM" id="MobiDB-lite"/>
    </source>
</evidence>
<dbReference type="InterPro" id="IPR013083">
    <property type="entry name" value="Znf_RING/FYVE/PHD"/>
</dbReference>
<evidence type="ECO:0000256" key="7">
    <source>
        <dbReference type="ARBA" id="ARBA00022840"/>
    </source>
</evidence>
<dbReference type="CDD" id="cd18793">
    <property type="entry name" value="SF2_C_SNF"/>
    <property type="match status" value="1"/>
</dbReference>
<evidence type="ECO:0000259" key="12">
    <source>
        <dbReference type="PROSITE" id="PS51194"/>
    </source>
</evidence>
<dbReference type="GO" id="GO:0004386">
    <property type="term" value="F:helicase activity"/>
    <property type="evidence" value="ECO:0007669"/>
    <property type="project" value="UniProtKB-KW"/>
</dbReference>
<feature type="compositionally biased region" description="Polar residues" evidence="9">
    <location>
        <begin position="204"/>
        <end position="215"/>
    </location>
</feature>
<evidence type="ECO:0000256" key="6">
    <source>
        <dbReference type="ARBA" id="ARBA00022833"/>
    </source>
</evidence>
<dbReference type="Gene3D" id="3.40.50.300">
    <property type="entry name" value="P-loop containing nucleotide triphosphate hydrolases"/>
    <property type="match status" value="1"/>
</dbReference>
<name>A0ABD3M3W5_9STRA</name>
<evidence type="ECO:0000256" key="2">
    <source>
        <dbReference type="ARBA" id="ARBA00022741"/>
    </source>
</evidence>
<dbReference type="PANTHER" id="PTHR45626">
    <property type="entry name" value="TRANSCRIPTION TERMINATION FACTOR 2-RELATED"/>
    <property type="match status" value="1"/>
</dbReference>
<evidence type="ECO:0000256" key="1">
    <source>
        <dbReference type="ARBA" id="ARBA00022723"/>
    </source>
</evidence>
<organism evidence="13 14">
    <name type="scientific">Discostella pseudostelligera</name>
    <dbReference type="NCBI Taxonomy" id="259834"/>
    <lineage>
        <taxon>Eukaryota</taxon>
        <taxon>Sar</taxon>
        <taxon>Stramenopiles</taxon>
        <taxon>Ochrophyta</taxon>
        <taxon>Bacillariophyta</taxon>
        <taxon>Coscinodiscophyceae</taxon>
        <taxon>Thalassiosirophycidae</taxon>
        <taxon>Stephanodiscales</taxon>
        <taxon>Stephanodiscaceae</taxon>
        <taxon>Discostella</taxon>
    </lineage>
</organism>
<dbReference type="InterPro" id="IPR050628">
    <property type="entry name" value="SNF2_RAD54_helicase_TF"/>
</dbReference>
<dbReference type="CDD" id="cd18008">
    <property type="entry name" value="DEXDc_SHPRH-like"/>
    <property type="match status" value="1"/>
</dbReference>
<dbReference type="SUPFAM" id="SSF57850">
    <property type="entry name" value="RING/U-box"/>
    <property type="match status" value="1"/>
</dbReference>
<keyword evidence="6" id="KW-0862">Zinc</keyword>